<organism evidence="15 16">
    <name type="scientific">Thiobaca trueperi</name>
    <dbReference type="NCBI Taxonomy" id="127458"/>
    <lineage>
        <taxon>Bacteria</taxon>
        <taxon>Pseudomonadati</taxon>
        <taxon>Pseudomonadota</taxon>
        <taxon>Gammaproteobacteria</taxon>
        <taxon>Chromatiales</taxon>
        <taxon>Chromatiaceae</taxon>
        <taxon>Thiobaca</taxon>
    </lineage>
</organism>
<dbReference type="PANTHER" id="PTHR32552:SF89">
    <property type="entry name" value="CATECHOLATE SIDEROPHORE RECEPTOR FIU"/>
    <property type="match status" value="1"/>
</dbReference>
<keyword evidence="8" id="KW-0406">Ion transport</keyword>
<dbReference type="Proteomes" id="UP000295717">
    <property type="component" value="Unassembled WGS sequence"/>
</dbReference>
<keyword evidence="5 12" id="KW-0812">Transmembrane</keyword>
<keyword evidence="16" id="KW-1185">Reference proteome</keyword>
<dbReference type="EMBL" id="SMAO01000004">
    <property type="protein sequence ID" value="TCT21423.1"/>
    <property type="molecule type" value="Genomic_DNA"/>
</dbReference>
<dbReference type="SUPFAM" id="SSF56935">
    <property type="entry name" value="Porins"/>
    <property type="match status" value="1"/>
</dbReference>
<sequence>MTHHRSTAMGLCVTCSLLGPTVGLADARTTDLPEVTVVAEDNRLPDLGATATVTRLDARAVREAAGPSASSPFKAIADTPSVNFQSADPHGLTEVGFHETIKIRGVGQTGPSSSRNIDDLPLTVNPGGSKGILDLENVSGISVYRSAAPVDKSLGFSNLPGKINLTTLGPQATAASQLRLEGGSDDFKRLFFRQDSGRHGLFSGFLSGSINDGDKWKGEGNFERQNLFGGVALDGGAAWQAELYAGYSQDERHNYRFFDYATASNFANFKRDWSNDPARVDYYDYNRQAFIDRFVYANLRTRLAEDVQLSIKPYYLSETGNYWFSSINATDAARSRVVNWMIDHDNLGVLTQVDWQLTPTQSLKPGFWVQSQEPPGPPSTQQKYRVTSSGLVFDGWQMLADHDPHRLLSPFLSYQGTFDRLNVEAGLRYVDLRVGALTAYTATGKAATLSDPGAARAAGGVDAMASADARSFEEWLPYLGLTWSVDPTTSLFTRLGRSYGLDVNLFPYYSVQKAQFVKNGVSFQSLWDRLKLETANSIDLGLRHARDRWSLGLTTFYARHANKQSTIYDPAIGVRYPWNAADADRYGVELEGTLRISPAWSLAGNYTWNRFRYLDDLALSSTATIASQDKQVVDAPEHMLKLGVRYDHQSWGVGLDARYIGERYGDVLNEERIDAVTLVDVLAQYRLTRALTLSLNVLNLFDREYIGPISASDDAIAAYTAALNGVTGNGSTYQYGAPRTLYVGLSAQF</sequence>
<dbReference type="InterPro" id="IPR010917">
    <property type="entry name" value="TonB_rcpt_CS"/>
</dbReference>
<dbReference type="AlphaFoldDB" id="A0A4R3N2Y5"/>
<evidence type="ECO:0000313" key="15">
    <source>
        <dbReference type="EMBL" id="TCT21423.1"/>
    </source>
</evidence>
<evidence type="ECO:0000259" key="14">
    <source>
        <dbReference type="Pfam" id="PF00593"/>
    </source>
</evidence>
<accession>A0A4R3N2Y5</accession>
<evidence type="ECO:0000256" key="6">
    <source>
        <dbReference type="ARBA" id="ARBA00022729"/>
    </source>
</evidence>
<keyword evidence="10 12" id="KW-0472">Membrane</keyword>
<keyword evidence="2 12" id="KW-0813">Transport</keyword>
<dbReference type="RefSeq" id="WP_132977012.1">
    <property type="nucleotide sequence ID" value="NZ_SMAO01000004.1"/>
</dbReference>
<keyword evidence="11 12" id="KW-0998">Cell outer membrane</keyword>
<evidence type="ECO:0000256" key="13">
    <source>
        <dbReference type="PROSITE-ProRule" id="PRU10144"/>
    </source>
</evidence>
<evidence type="ECO:0000256" key="10">
    <source>
        <dbReference type="ARBA" id="ARBA00023136"/>
    </source>
</evidence>
<dbReference type="OrthoDB" id="9760620at2"/>
<evidence type="ECO:0000256" key="5">
    <source>
        <dbReference type="ARBA" id="ARBA00022692"/>
    </source>
</evidence>
<dbReference type="PROSITE" id="PS52016">
    <property type="entry name" value="TONB_DEPENDENT_REC_3"/>
    <property type="match status" value="1"/>
</dbReference>
<evidence type="ECO:0000256" key="9">
    <source>
        <dbReference type="ARBA" id="ARBA00023077"/>
    </source>
</evidence>
<comment type="similarity">
    <text evidence="12">Belongs to the TonB-dependent receptor family.</text>
</comment>
<dbReference type="InterPro" id="IPR000531">
    <property type="entry name" value="Beta-barrel_TonB"/>
</dbReference>
<feature type="short sequence motif" description="TonB C-terminal box" evidence="13">
    <location>
        <begin position="732"/>
        <end position="749"/>
    </location>
</feature>
<evidence type="ECO:0000256" key="2">
    <source>
        <dbReference type="ARBA" id="ARBA00022448"/>
    </source>
</evidence>
<evidence type="ECO:0000256" key="1">
    <source>
        <dbReference type="ARBA" id="ARBA00004571"/>
    </source>
</evidence>
<dbReference type="GO" id="GO:0015344">
    <property type="term" value="F:siderophore uptake transmembrane transporter activity"/>
    <property type="evidence" value="ECO:0007669"/>
    <property type="project" value="TreeGrafter"/>
</dbReference>
<evidence type="ECO:0000256" key="4">
    <source>
        <dbReference type="ARBA" id="ARBA00022496"/>
    </source>
</evidence>
<proteinExistence type="inferred from homology"/>
<feature type="domain" description="TonB-dependent receptor-like beta-barrel" evidence="14">
    <location>
        <begin position="245"/>
        <end position="700"/>
    </location>
</feature>
<comment type="caution">
    <text evidence="15">The sequence shown here is derived from an EMBL/GenBank/DDBJ whole genome shotgun (WGS) entry which is preliminary data.</text>
</comment>
<evidence type="ECO:0000256" key="11">
    <source>
        <dbReference type="ARBA" id="ARBA00023237"/>
    </source>
</evidence>
<keyword evidence="3 12" id="KW-1134">Transmembrane beta strand</keyword>
<keyword evidence="4" id="KW-0410">Iron transport</keyword>
<gene>
    <name evidence="15" type="ORF">EDC35_104280</name>
</gene>
<evidence type="ECO:0000256" key="7">
    <source>
        <dbReference type="ARBA" id="ARBA00023004"/>
    </source>
</evidence>
<dbReference type="InterPro" id="IPR039426">
    <property type="entry name" value="TonB-dep_rcpt-like"/>
</dbReference>
<dbReference type="InterPro" id="IPR036942">
    <property type="entry name" value="Beta-barrel_TonB_sf"/>
</dbReference>
<dbReference type="PROSITE" id="PS01156">
    <property type="entry name" value="TONB_DEPENDENT_REC_2"/>
    <property type="match status" value="1"/>
</dbReference>
<evidence type="ECO:0000256" key="8">
    <source>
        <dbReference type="ARBA" id="ARBA00023065"/>
    </source>
</evidence>
<comment type="subcellular location">
    <subcellularLocation>
        <location evidence="1 12">Cell outer membrane</location>
        <topology evidence="1 12">Multi-pass membrane protein</topology>
    </subcellularLocation>
</comment>
<name>A0A4R3N2Y5_9GAMM</name>
<protein>
    <submittedName>
        <fullName evidence="15">Iron complex outermembrane receptor protein</fullName>
    </submittedName>
</protein>
<evidence type="ECO:0000313" key="16">
    <source>
        <dbReference type="Proteomes" id="UP000295717"/>
    </source>
</evidence>
<evidence type="ECO:0000256" key="3">
    <source>
        <dbReference type="ARBA" id="ARBA00022452"/>
    </source>
</evidence>
<dbReference type="Gene3D" id="2.40.170.20">
    <property type="entry name" value="TonB-dependent receptor, beta-barrel domain"/>
    <property type="match status" value="1"/>
</dbReference>
<keyword evidence="6" id="KW-0732">Signal</keyword>
<reference evidence="15 16" key="1">
    <citation type="submission" date="2019-03" db="EMBL/GenBank/DDBJ databases">
        <title>Genomic Encyclopedia of Type Strains, Phase IV (KMG-IV): sequencing the most valuable type-strain genomes for metagenomic binning, comparative biology and taxonomic classification.</title>
        <authorList>
            <person name="Goeker M."/>
        </authorList>
    </citation>
    <scope>NUCLEOTIDE SEQUENCE [LARGE SCALE GENOMIC DNA]</scope>
    <source>
        <strain evidence="15 16">DSM 13587</strain>
    </source>
</reference>
<dbReference type="Gene3D" id="2.170.130.10">
    <property type="entry name" value="TonB-dependent receptor, plug domain"/>
    <property type="match status" value="1"/>
</dbReference>
<dbReference type="GO" id="GO:0009279">
    <property type="term" value="C:cell outer membrane"/>
    <property type="evidence" value="ECO:0007669"/>
    <property type="project" value="UniProtKB-SubCell"/>
</dbReference>
<keyword evidence="9" id="KW-0798">TonB box</keyword>
<dbReference type="Pfam" id="PF00593">
    <property type="entry name" value="TonB_dep_Rec_b-barrel"/>
    <property type="match status" value="1"/>
</dbReference>
<keyword evidence="7" id="KW-0408">Iron</keyword>
<dbReference type="PANTHER" id="PTHR32552">
    <property type="entry name" value="FERRICHROME IRON RECEPTOR-RELATED"/>
    <property type="match status" value="1"/>
</dbReference>
<keyword evidence="15" id="KW-0675">Receptor</keyword>
<dbReference type="InterPro" id="IPR037066">
    <property type="entry name" value="Plug_dom_sf"/>
</dbReference>
<evidence type="ECO:0000256" key="12">
    <source>
        <dbReference type="PROSITE-ProRule" id="PRU01360"/>
    </source>
</evidence>